<evidence type="ECO:0000313" key="9">
    <source>
        <dbReference type="Proteomes" id="UP000016587"/>
    </source>
</evidence>
<dbReference type="STRING" id="1121448.DGI_1899"/>
<dbReference type="OrthoDB" id="9804482at2"/>
<keyword evidence="9" id="KW-1185">Reference proteome</keyword>
<keyword evidence="1" id="KW-0645">Protease</keyword>
<dbReference type="InterPro" id="IPR025657">
    <property type="entry name" value="RadC_JAB"/>
</dbReference>
<dbReference type="Gene3D" id="3.40.140.10">
    <property type="entry name" value="Cytidine Deaminase, domain 2"/>
    <property type="match status" value="1"/>
</dbReference>
<reference evidence="9" key="2">
    <citation type="submission" date="2013-07" db="EMBL/GenBank/DDBJ databases">
        <authorList>
            <person name="Morais-Silva F.O."/>
            <person name="Rezende A.M."/>
            <person name="Pimentel C."/>
            <person name="Resende D.M."/>
            <person name="Santos C.I."/>
            <person name="Clemente C."/>
            <person name="de Oliveira L.M."/>
            <person name="da Silva S.M."/>
            <person name="Costa D.A."/>
            <person name="Varela-Raposo A."/>
            <person name="Horacio E.C.A."/>
            <person name="Matos M."/>
            <person name="Flores O."/>
            <person name="Ruiz J.C."/>
            <person name="Rodrigues-Pousada C."/>
        </authorList>
    </citation>
    <scope>NUCLEOTIDE SEQUENCE [LARGE SCALE GENOMIC DNA]</scope>
    <source>
        <strain evidence="9">ATCC 19364 / DSM 1382 / NCIMB 9332 / VKM B-1759</strain>
    </source>
</reference>
<dbReference type="EMBL" id="CP006585">
    <property type="protein sequence ID" value="AGW13683.1"/>
    <property type="molecule type" value="Genomic_DNA"/>
</dbReference>
<dbReference type="GO" id="GO:0046872">
    <property type="term" value="F:metal ion binding"/>
    <property type="evidence" value="ECO:0007669"/>
    <property type="project" value="UniProtKB-KW"/>
</dbReference>
<dbReference type="Pfam" id="PF04002">
    <property type="entry name" value="RadC"/>
    <property type="match status" value="1"/>
</dbReference>
<gene>
    <name evidence="8" type="ORF">DGI_1899</name>
</gene>
<dbReference type="AlphaFoldDB" id="T2GBM1"/>
<keyword evidence="5" id="KW-0482">Metalloprotease</keyword>
<feature type="domain" description="MPN" evidence="7">
    <location>
        <begin position="103"/>
        <end position="225"/>
    </location>
</feature>
<dbReference type="GO" id="GO:0008237">
    <property type="term" value="F:metallopeptidase activity"/>
    <property type="evidence" value="ECO:0007669"/>
    <property type="project" value="UniProtKB-KW"/>
</dbReference>
<comment type="similarity">
    <text evidence="6">Belongs to the UPF0758 family.</text>
</comment>
<dbReference type="GO" id="GO:0006508">
    <property type="term" value="P:proteolysis"/>
    <property type="evidence" value="ECO:0007669"/>
    <property type="project" value="UniProtKB-KW"/>
</dbReference>
<evidence type="ECO:0000256" key="5">
    <source>
        <dbReference type="ARBA" id="ARBA00023049"/>
    </source>
</evidence>
<organism evidence="8 9">
    <name type="scientific">Megalodesulfovibrio gigas (strain ATCC 19364 / DSM 1382 / NCIMB 9332 / VKM B-1759)</name>
    <name type="common">Desulfovibrio gigas</name>
    <dbReference type="NCBI Taxonomy" id="1121448"/>
    <lineage>
        <taxon>Bacteria</taxon>
        <taxon>Pseudomonadati</taxon>
        <taxon>Thermodesulfobacteriota</taxon>
        <taxon>Desulfovibrionia</taxon>
        <taxon>Desulfovibrionales</taxon>
        <taxon>Desulfovibrionaceae</taxon>
        <taxon>Megalodesulfovibrio</taxon>
    </lineage>
</organism>
<dbReference type="HOGENOM" id="CLU_073529_0_0_7"/>
<evidence type="ECO:0000256" key="6">
    <source>
        <dbReference type="RuleBase" id="RU003797"/>
    </source>
</evidence>
<proteinExistence type="inferred from homology"/>
<evidence type="ECO:0000256" key="1">
    <source>
        <dbReference type="ARBA" id="ARBA00022670"/>
    </source>
</evidence>
<evidence type="ECO:0000313" key="8">
    <source>
        <dbReference type="EMBL" id="AGW13683.1"/>
    </source>
</evidence>
<name>T2GBM1_MEGG1</name>
<dbReference type="InterPro" id="IPR037518">
    <property type="entry name" value="MPN"/>
</dbReference>
<evidence type="ECO:0000259" key="7">
    <source>
        <dbReference type="PROSITE" id="PS50249"/>
    </source>
</evidence>
<dbReference type="PROSITE" id="PS50249">
    <property type="entry name" value="MPN"/>
    <property type="match status" value="1"/>
</dbReference>
<reference evidence="8 9" key="1">
    <citation type="journal article" date="2013" name="J. Bacteriol.">
        <title>Roles of HynAB and Ech, the only two hydrogenases found in the model sulfate reducer Desulfovibrio gigas.</title>
        <authorList>
            <person name="Morais-Silva F.O."/>
            <person name="Santos C.I."/>
            <person name="Rodrigues R."/>
            <person name="Pereira I.A."/>
            <person name="Rodrigues-Pousada C."/>
        </authorList>
    </citation>
    <scope>NUCLEOTIDE SEQUENCE [LARGE SCALE GENOMIC DNA]</scope>
    <source>
        <strain evidence="9">ATCC 19364 / DSM 1382 / NCIMB 9332 / VKM B-1759</strain>
    </source>
</reference>
<keyword evidence="3" id="KW-0378">Hydrolase</keyword>
<keyword evidence="4" id="KW-0862">Zinc</keyword>
<evidence type="ECO:0000256" key="4">
    <source>
        <dbReference type="ARBA" id="ARBA00022833"/>
    </source>
</evidence>
<dbReference type="RefSeq" id="WP_021760553.1">
    <property type="nucleotide sequence ID" value="NC_022444.1"/>
</dbReference>
<evidence type="ECO:0000256" key="2">
    <source>
        <dbReference type="ARBA" id="ARBA00022723"/>
    </source>
</evidence>
<keyword evidence="2" id="KW-0479">Metal-binding</keyword>
<protein>
    <submittedName>
        <fullName evidence="8">Putative DNA repair protein RadC</fullName>
    </submittedName>
</protein>
<dbReference type="SUPFAM" id="SSF102712">
    <property type="entry name" value="JAB1/MPN domain"/>
    <property type="match status" value="1"/>
</dbReference>
<accession>T2GBM1</accession>
<dbReference type="PANTHER" id="PTHR30471">
    <property type="entry name" value="DNA REPAIR PROTEIN RADC"/>
    <property type="match status" value="1"/>
</dbReference>
<evidence type="ECO:0000256" key="3">
    <source>
        <dbReference type="ARBA" id="ARBA00022801"/>
    </source>
</evidence>
<dbReference type="NCBIfam" id="NF000642">
    <property type="entry name" value="PRK00024.1"/>
    <property type="match status" value="1"/>
</dbReference>
<sequence>MSDAPHYHGHRQRLRERFLAGPTSLADYELLELLLTYALPRRDTKPIAKAMLARLGNMADVLAAQPEDLRRVEGLGQGTELFWKLLQECRARADQQPPKARISLSHPSVVANMAMSRLGALKAEEFWVALVDAKLRLISWEQVSKGTVGHAPVYVREVLKLGLERQAHGIFLVHNHPGGDPRPSREDVAITQELIQGAQAVGLRVLDHLIVTQNDYSSLQQEGLL</sequence>
<dbReference type="InterPro" id="IPR001405">
    <property type="entry name" value="UPF0758"/>
</dbReference>
<dbReference type="NCBIfam" id="TIGR00608">
    <property type="entry name" value="radc"/>
    <property type="match status" value="1"/>
</dbReference>
<dbReference type="PANTHER" id="PTHR30471:SF3">
    <property type="entry name" value="UPF0758 PROTEIN YEES-RELATED"/>
    <property type="match status" value="1"/>
</dbReference>
<dbReference type="CDD" id="cd08071">
    <property type="entry name" value="MPN_DUF2466"/>
    <property type="match status" value="1"/>
</dbReference>
<dbReference type="PATRIC" id="fig|1121448.10.peg.1860"/>
<dbReference type="KEGG" id="dgg:DGI_1899"/>
<dbReference type="Proteomes" id="UP000016587">
    <property type="component" value="Chromosome"/>
</dbReference>
<dbReference type="eggNOG" id="COG2003">
    <property type="taxonomic scope" value="Bacteria"/>
</dbReference>